<evidence type="ECO:0000256" key="2">
    <source>
        <dbReference type="ARBA" id="ARBA00023006"/>
    </source>
</evidence>
<keyword evidence="2" id="KW-0072">Autophagy</keyword>
<feature type="region of interest" description="Disordered" evidence="4">
    <location>
        <begin position="904"/>
        <end position="930"/>
    </location>
</feature>
<dbReference type="EMBL" id="JAXCGZ010003905">
    <property type="protein sequence ID" value="KAK7082716.1"/>
    <property type="molecule type" value="Genomic_DNA"/>
</dbReference>
<dbReference type="InterPro" id="IPR059030">
    <property type="entry name" value="TPR_Epg5_mid"/>
</dbReference>
<feature type="coiled-coil region" evidence="3">
    <location>
        <begin position="1088"/>
        <end position="1115"/>
    </location>
</feature>
<organism evidence="7 8">
    <name type="scientific">Halocaridina rubra</name>
    <name type="common">Hawaiian red shrimp</name>
    <dbReference type="NCBI Taxonomy" id="373956"/>
    <lineage>
        <taxon>Eukaryota</taxon>
        <taxon>Metazoa</taxon>
        <taxon>Ecdysozoa</taxon>
        <taxon>Arthropoda</taxon>
        <taxon>Crustacea</taxon>
        <taxon>Multicrustacea</taxon>
        <taxon>Malacostraca</taxon>
        <taxon>Eumalacostraca</taxon>
        <taxon>Eucarida</taxon>
        <taxon>Decapoda</taxon>
        <taxon>Pleocyemata</taxon>
        <taxon>Caridea</taxon>
        <taxon>Atyoidea</taxon>
        <taxon>Atyidae</taxon>
        <taxon>Halocaridina</taxon>
    </lineage>
</organism>
<proteinExistence type="inferred from homology"/>
<evidence type="ECO:0000313" key="8">
    <source>
        <dbReference type="Proteomes" id="UP001381693"/>
    </source>
</evidence>
<comment type="caution">
    <text evidence="7">The sequence shown here is derived from an EMBL/GenBank/DDBJ whole genome shotgun (WGS) entry which is preliminary data.</text>
</comment>
<evidence type="ECO:0000256" key="3">
    <source>
        <dbReference type="SAM" id="Coils"/>
    </source>
</evidence>
<name>A0AAN9A6P6_HALRR</name>
<keyword evidence="3" id="KW-0175">Coiled coil</keyword>
<feature type="domain" description="Epg5-like central TPR repeats" evidence="5">
    <location>
        <begin position="1163"/>
        <end position="1557"/>
    </location>
</feature>
<protein>
    <recommendedName>
        <fullName evidence="9">Ectopic P granules protein 5 homolog</fullName>
    </recommendedName>
</protein>
<gene>
    <name evidence="7" type="ORF">SK128_026803</name>
</gene>
<dbReference type="Pfam" id="PF26103">
    <property type="entry name" value="TPR_Epg5"/>
    <property type="match status" value="1"/>
</dbReference>
<comment type="similarity">
    <text evidence="1">Belongs to the EPG5 family.</text>
</comment>
<dbReference type="PANTHER" id="PTHR31139:SF4">
    <property type="entry name" value="ECTOPIC P GRANULES PROTEIN 5 HOMOLOG"/>
    <property type="match status" value="1"/>
</dbReference>
<sequence length="1777" mass="201362">MKLAAFPHMMRILNQVPFKEIFQHILLIEVENGSLKYNVSFTSHHGLLKLFALATCLINLFRTGLATYSQLRYRGVTKRVCRFLRHTVEYVTDHWHNYLSLHQASSQHESDMTEANGQWALLQVGYDQLFERAVHCIFSSSRSGAWQFLAVIPYSSVSLLRLWKIVFKLHVGFSEESDKQSKALIKATCEEWASLVSHADTRGQFHDRLIQMEENEAFYLLTALANMAIAREASEMMFVEVLVNNIFEATFVNEGTREMLSRIGRDLLSAVAASHPFAMSYILTMTQEKLSSIGSMALYLFRALPLQLWEPCEDDITCISHWLLFTPVPGVENQLSRVILTKLNWGEKMPGAELALPRKLHVRIALTVLEAHLKVSREMRQRSLLTEGVKQVTSVMYAPCPEQVFLDWSWDILTCLRLHKLDQTYLQVKSLLASPASILSDIPDPTSAAIKQGSTMNAVKRGLMDRQSLALYSALLLTTWGHSLPEFCEHGADCVHELVVQGKYQASISALAHVLPLFFSQPEDVATHSKLMSAIQKCLAADQTYMALAKSLVSSAFPGKILTLLSAMIVHHIKNYERYNLTSGAPIIHFWMQVLICVPDWVHNNSVLYVMDVICHNAFNNSICWQEVLNGFSEVMKSYEDQHSTGVGISGLLSWLTVGTSAPNSLLVRSSAPEFPWFTLAVLILETQQEQSSGLWKNLLLELFSNPQASLEEALKKVCSDLGLRNVSSSLLSIYRWGQQAIDLATEHPALPVTLQMYLTLHLARVPPHPGHYECSSVIMKFYVGFINTSFLGKIKKKVSSALDYYEAKRVRDEDEEDSKHDLKTEETAKLLNAMLLWLDERRLYEAGVYLPAFPPHLLPQKLMLIFQNNWEPWPEAVNHHEIELAAQDLLRFWDHHRNSVCKELNSGSPAHTPGRQKKDLLSRENNRKKNPEEAILKRLTTYESPQPPPSIPPLSPLHLPHLNNNTLLDQEALLFLVQRFTDVTAEHSQTVSLWCKEMCALDCVYRELLPQLWTNVHTKKILIAECVPPKVNRKQPDCAGQASIVVEFSEARLNEGVNARIEQNREQHEAVFEQYQKPPPLQLCQAAVSLESVITALINEFRKLEKERSKQKWELLLKSGRKLFYHVVQLTSDDTNFYPPAKQLITSCAEILGQEFLRGHADCQESLVAQVLEWGGHFGGLLAPHFTPSVTPVHVYLTLYSSLSPHALVSPDHTFMLLSKFDIDRWLMDSRPSCSDRSQLVNAIGAALSSLLPQAHSGLLMVLELYRVHLRSLLNYKLPEHYIEVLTVLLQISSTPQEECGEVTSGMWYDLMNVLAVGISNFTPNMTRNELDQGIRNYAQNQCRLSSTMVKDTLKMLSSFFVRQRLEFGLYGLYPKYRLHVQPIASFIGLVSHVYILTELHRNWGEVNVLKDVWEDIEGLWAGWVSPLSGRDRENGPAWLKQLTQDIRLLLPWSPSDAEPADIMVHMFTSSLNYMHELLPDNSSVLSMVLNYYSITYAMKEVKSHVLAVIHTHLATLPWYHLHPSLQDTVIFSKVVEQYLPECHSFIGAVLIQINWTKVVQTAISTLPATDSQLTGSPQYEKPGTPSSVISVNDQLSSSARLHQCLLNLLVRISMEPSVRQSSLLQTLLLEAESFSWWLIDSNSYQRVVNWWVMSCDPRIVLSLPERNPVDVAVIHAPSFIAGVGLVRDQPQKGKIREYTLDFAQTGLNAGQSSDTNCVPSSMMEVDGIENCENYTNAPPVEEISCKSDIKEDLWQPLEIKEESVETKEMILMLPQ</sequence>
<keyword evidence="8" id="KW-1185">Reference proteome</keyword>
<dbReference type="GO" id="GO:0097352">
    <property type="term" value="P:autophagosome maturation"/>
    <property type="evidence" value="ECO:0007669"/>
    <property type="project" value="TreeGrafter"/>
</dbReference>
<dbReference type="PANTHER" id="PTHR31139">
    <property type="entry name" value="ECTOPIC P GRANULES PROTEIN 5 HOMOLOG"/>
    <property type="match status" value="1"/>
</dbReference>
<feature type="compositionally biased region" description="Basic and acidic residues" evidence="4">
    <location>
        <begin position="917"/>
        <end position="930"/>
    </location>
</feature>
<dbReference type="InterPro" id="IPR058750">
    <property type="entry name" value="TPR_Epg5"/>
</dbReference>
<evidence type="ECO:0000256" key="1">
    <source>
        <dbReference type="ARBA" id="ARBA00010948"/>
    </source>
</evidence>
<evidence type="ECO:0008006" key="9">
    <source>
        <dbReference type="Google" id="ProtNLM"/>
    </source>
</evidence>
<evidence type="ECO:0000256" key="4">
    <source>
        <dbReference type="SAM" id="MobiDB-lite"/>
    </source>
</evidence>
<evidence type="ECO:0000259" key="5">
    <source>
        <dbReference type="Pfam" id="PF26103"/>
    </source>
</evidence>
<dbReference type="GO" id="GO:0005737">
    <property type="term" value="C:cytoplasm"/>
    <property type="evidence" value="ECO:0007669"/>
    <property type="project" value="TreeGrafter"/>
</dbReference>
<feature type="domain" description="Epg5-like TPR" evidence="6">
    <location>
        <begin position="689"/>
        <end position="879"/>
    </location>
</feature>
<dbReference type="InterPro" id="IPR051436">
    <property type="entry name" value="Autophagy-related_EPG5"/>
</dbReference>
<evidence type="ECO:0000313" key="7">
    <source>
        <dbReference type="EMBL" id="KAK7082716.1"/>
    </source>
</evidence>
<dbReference type="Proteomes" id="UP001381693">
    <property type="component" value="Unassembled WGS sequence"/>
</dbReference>
<accession>A0AAN9A6P6</accession>
<reference evidence="7 8" key="1">
    <citation type="submission" date="2023-11" db="EMBL/GenBank/DDBJ databases">
        <title>Halocaridina rubra genome assembly.</title>
        <authorList>
            <person name="Smith C."/>
        </authorList>
    </citation>
    <scope>NUCLEOTIDE SEQUENCE [LARGE SCALE GENOMIC DNA]</scope>
    <source>
        <strain evidence="7">EP-1</strain>
        <tissue evidence="7">Whole</tissue>
    </source>
</reference>
<evidence type="ECO:0000259" key="6">
    <source>
        <dbReference type="Pfam" id="PF26573"/>
    </source>
</evidence>
<dbReference type="Pfam" id="PF26573">
    <property type="entry name" value="TPR_Epg5_2"/>
    <property type="match status" value="1"/>
</dbReference>